<proteinExistence type="predicted"/>
<dbReference type="GeneID" id="14883735"/>
<keyword evidence="1" id="KW-0472">Membrane</keyword>
<keyword evidence="3" id="KW-1185">Reference proteome</keyword>
<feature type="transmembrane region" description="Helical" evidence="1">
    <location>
        <begin position="20"/>
        <end position="37"/>
    </location>
</feature>
<dbReference type="OMA" id="DGHIIME"/>
<dbReference type="RefSeq" id="XP_004183996.1">
    <property type="nucleotide sequence ID" value="XM_004183948.1"/>
</dbReference>
<evidence type="ECO:0000313" key="2">
    <source>
        <dbReference type="EMBL" id="ELP84650.1"/>
    </source>
</evidence>
<sequence length="197" mass="22549">MQSTDRNDFFSTQNEYKDFYVVQQAILIGFLNAYYGVSVSKQKKQTSVTTPFPILQSINFGNDQLDVQVLADKALSETYQRECAEVRKRQTALRRFEKNKKIFVQHLLIDLLEMKGFSFESNLARNTGKTLRLERISKVFFDGHIIMEFGDVISRGYAINNYLNNLVNNGKGQKFIDANDGDIADIILSQEVPRSVA</sequence>
<organism evidence="2 3">
    <name type="scientific">Entamoeba invadens IP1</name>
    <dbReference type="NCBI Taxonomy" id="370355"/>
    <lineage>
        <taxon>Eukaryota</taxon>
        <taxon>Amoebozoa</taxon>
        <taxon>Evosea</taxon>
        <taxon>Archamoebae</taxon>
        <taxon>Mastigamoebida</taxon>
        <taxon>Entamoebidae</taxon>
        <taxon>Entamoeba</taxon>
    </lineage>
</organism>
<protein>
    <submittedName>
        <fullName evidence="2">Uncharacterized protein</fullName>
    </submittedName>
</protein>
<gene>
    <name evidence="2" type="ORF">EIN_173150</name>
</gene>
<name>A0A0A1TYL4_ENTIV</name>
<accession>A0A0A1TYL4</accession>
<keyword evidence="1" id="KW-1133">Transmembrane helix</keyword>
<dbReference type="EMBL" id="KB207112">
    <property type="protein sequence ID" value="ELP84650.1"/>
    <property type="molecule type" value="Genomic_DNA"/>
</dbReference>
<dbReference type="AlphaFoldDB" id="A0A0A1TYL4"/>
<dbReference type="KEGG" id="eiv:EIN_173150"/>
<dbReference type="VEuPathDB" id="AmoebaDB:EIN_173150"/>
<keyword evidence="1" id="KW-0812">Transmembrane</keyword>
<dbReference type="Proteomes" id="UP000014680">
    <property type="component" value="Unassembled WGS sequence"/>
</dbReference>
<evidence type="ECO:0000256" key="1">
    <source>
        <dbReference type="SAM" id="Phobius"/>
    </source>
</evidence>
<evidence type="ECO:0000313" key="3">
    <source>
        <dbReference type="Proteomes" id="UP000014680"/>
    </source>
</evidence>
<reference evidence="2 3" key="1">
    <citation type="submission" date="2012-10" db="EMBL/GenBank/DDBJ databases">
        <authorList>
            <person name="Zafar N."/>
            <person name="Inman J."/>
            <person name="Hall N."/>
            <person name="Lorenzi H."/>
            <person name="Caler E."/>
        </authorList>
    </citation>
    <scope>NUCLEOTIDE SEQUENCE [LARGE SCALE GENOMIC DNA]</scope>
    <source>
        <strain evidence="2 3">IP1</strain>
    </source>
</reference>